<sequence length="175" mass="19473">MNKMALQRPPCLAVSFKLIYITLHRLARLKACKYSIALDGRLEEVREAAVLHDQTLRGIRNRNAIIGALIGQHGRRRLIESRLPHGKLGQDAGLFELVKGNQLKYTVQARRGLIVRILDNHDVRLTSNDGEAGEDIAILCQFETVHVMNTPLDGSSTFLRAALPYTGIIPLKSVS</sequence>
<evidence type="ECO:0000313" key="2">
    <source>
        <dbReference type="Proteomes" id="UP000266841"/>
    </source>
</evidence>
<keyword evidence="2" id="KW-1185">Reference proteome</keyword>
<reference evidence="1 2" key="1">
    <citation type="journal article" date="2012" name="Genome Biol.">
        <title>Genome and low-iron response of an oceanic diatom adapted to chronic iron limitation.</title>
        <authorList>
            <person name="Lommer M."/>
            <person name="Specht M."/>
            <person name="Roy A.S."/>
            <person name="Kraemer L."/>
            <person name="Andreson R."/>
            <person name="Gutowska M.A."/>
            <person name="Wolf J."/>
            <person name="Bergner S.V."/>
            <person name="Schilhabel M.B."/>
            <person name="Klostermeier U.C."/>
            <person name="Beiko R.G."/>
            <person name="Rosenstiel P."/>
            <person name="Hippler M."/>
            <person name="Laroche J."/>
        </authorList>
    </citation>
    <scope>NUCLEOTIDE SEQUENCE [LARGE SCALE GENOMIC DNA]</scope>
    <source>
        <strain evidence="1 2">CCMP1005</strain>
    </source>
</reference>
<dbReference type="Proteomes" id="UP000266841">
    <property type="component" value="Unassembled WGS sequence"/>
</dbReference>
<proteinExistence type="predicted"/>
<gene>
    <name evidence="1" type="ORF">THAOC_13767</name>
</gene>
<dbReference type="AlphaFoldDB" id="K0SWL5"/>
<evidence type="ECO:0000313" key="1">
    <source>
        <dbReference type="EMBL" id="EJK65376.1"/>
    </source>
</evidence>
<comment type="caution">
    <text evidence="1">The sequence shown here is derived from an EMBL/GenBank/DDBJ whole genome shotgun (WGS) entry which is preliminary data.</text>
</comment>
<name>K0SWL5_THAOC</name>
<organism evidence="1 2">
    <name type="scientific">Thalassiosira oceanica</name>
    <name type="common">Marine diatom</name>
    <dbReference type="NCBI Taxonomy" id="159749"/>
    <lineage>
        <taxon>Eukaryota</taxon>
        <taxon>Sar</taxon>
        <taxon>Stramenopiles</taxon>
        <taxon>Ochrophyta</taxon>
        <taxon>Bacillariophyta</taxon>
        <taxon>Coscinodiscophyceae</taxon>
        <taxon>Thalassiosirophycidae</taxon>
        <taxon>Thalassiosirales</taxon>
        <taxon>Thalassiosiraceae</taxon>
        <taxon>Thalassiosira</taxon>
    </lineage>
</organism>
<protein>
    <submittedName>
        <fullName evidence="1">Uncharacterized protein</fullName>
    </submittedName>
</protein>
<dbReference type="EMBL" id="AGNL01015900">
    <property type="protein sequence ID" value="EJK65376.1"/>
    <property type="molecule type" value="Genomic_DNA"/>
</dbReference>
<accession>K0SWL5</accession>